<comment type="similarity">
    <text evidence="2">Belongs to the aromatic acid exporter (TC 2.A.85) family.</text>
</comment>
<keyword evidence="11" id="KW-1185">Reference proteome</keyword>
<evidence type="ECO:0000256" key="3">
    <source>
        <dbReference type="ARBA" id="ARBA00022448"/>
    </source>
</evidence>
<feature type="transmembrane region" description="Helical" evidence="9">
    <location>
        <begin position="50"/>
        <end position="68"/>
    </location>
</feature>
<evidence type="ECO:0000256" key="9">
    <source>
        <dbReference type="SAM" id="Phobius"/>
    </source>
</evidence>
<comment type="caution">
    <text evidence="10">The sequence shown here is derived from an EMBL/GenBank/DDBJ whole genome shotgun (WGS) entry which is preliminary data.</text>
</comment>
<dbReference type="Pfam" id="PF11744">
    <property type="entry name" value="ALMT"/>
    <property type="match status" value="1"/>
</dbReference>
<evidence type="ECO:0000256" key="4">
    <source>
        <dbReference type="ARBA" id="ARBA00022692"/>
    </source>
</evidence>
<feature type="transmembrane region" description="Helical" evidence="9">
    <location>
        <begin position="106"/>
        <end position="127"/>
    </location>
</feature>
<keyword evidence="5 9" id="KW-1133">Transmembrane helix</keyword>
<keyword evidence="3" id="KW-0813">Transport</keyword>
<evidence type="ECO:0000313" key="11">
    <source>
        <dbReference type="Proteomes" id="UP000187609"/>
    </source>
</evidence>
<sequence>MEIDSTNHENAGIFTRWWSQLKGFPRKLKDKARNIAKNTKKIGKDDPRKIWHAAKVGLALTLVSFFYYNGPLYHSFEQPVMWAVLTVVVVFEFTAGATISKSINRGTATALAGVFGVGAKYLAGLFGNEGPDPIVLGVLVFIVGAVGTYTRFYPQIKRRYDYGTMIFVLTFSLVAVSSYRSEDIFTVACERLGTILIGVTTVMTISMVIRPVWAGDDLHKLVCTNLEKLATFLDGFGSEYFHISEIEGNGEGTKSNEKGFLEAFISVIGSKATEESLANFACWEPPHGSFRISHPWKQYLKIGSLARECACHLVGLTGRLNSESKVNIS</sequence>
<name>A0A1J6IPF3_NICAT</name>
<keyword evidence="7 9" id="KW-0472">Membrane</keyword>
<dbReference type="GO" id="GO:0034220">
    <property type="term" value="P:monoatomic ion transmembrane transport"/>
    <property type="evidence" value="ECO:0007669"/>
    <property type="project" value="UniProtKB-KW"/>
</dbReference>
<dbReference type="GO" id="GO:0016020">
    <property type="term" value="C:membrane"/>
    <property type="evidence" value="ECO:0007669"/>
    <property type="project" value="UniProtKB-SubCell"/>
</dbReference>
<dbReference type="Proteomes" id="UP000187609">
    <property type="component" value="Unassembled WGS sequence"/>
</dbReference>
<dbReference type="GO" id="GO:0015743">
    <property type="term" value="P:malate transport"/>
    <property type="evidence" value="ECO:0007669"/>
    <property type="project" value="InterPro"/>
</dbReference>
<dbReference type="SMR" id="A0A1J6IPF3"/>
<gene>
    <name evidence="10" type="primary">ALMT8_1</name>
    <name evidence="10" type="ORF">A4A49_02744</name>
</gene>
<feature type="transmembrane region" description="Helical" evidence="9">
    <location>
        <begin position="80"/>
        <end position="99"/>
    </location>
</feature>
<proteinExistence type="inferred from homology"/>
<evidence type="ECO:0000313" key="10">
    <source>
        <dbReference type="EMBL" id="OIT00723.1"/>
    </source>
</evidence>
<comment type="subcellular location">
    <subcellularLocation>
        <location evidence="1">Membrane</location>
        <topology evidence="1">Multi-pass membrane protein</topology>
    </subcellularLocation>
</comment>
<reference evidence="10" key="1">
    <citation type="submission" date="2016-11" db="EMBL/GenBank/DDBJ databases">
        <title>The genome of Nicotiana attenuata.</title>
        <authorList>
            <person name="Xu S."/>
            <person name="Brockmoeller T."/>
            <person name="Gaquerel E."/>
            <person name="Navarro A."/>
            <person name="Kuhl H."/>
            <person name="Gase K."/>
            <person name="Ling Z."/>
            <person name="Zhou W."/>
            <person name="Kreitzer C."/>
            <person name="Stanke M."/>
            <person name="Tang H."/>
            <person name="Lyons E."/>
            <person name="Pandey P."/>
            <person name="Pandey S.P."/>
            <person name="Timmermann B."/>
            <person name="Baldwin I.T."/>
        </authorList>
    </citation>
    <scope>NUCLEOTIDE SEQUENCE [LARGE SCALE GENOMIC DNA]</scope>
    <source>
        <strain evidence="10">UT</strain>
    </source>
</reference>
<dbReference type="AlphaFoldDB" id="A0A1J6IPF3"/>
<keyword evidence="8" id="KW-0407">Ion channel</keyword>
<feature type="transmembrane region" description="Helical" evidence="9">
    <location>
        <begin position="162"/>
        <end position="180"/>
    </location>
</feature>
<dbReference type="EMBL" id="MJEQ01037189">
    <property type="protein sequence ID" value="OIT00723.1"/>
    <property type="molecule type" value="Genomic_DNA"/>
</dbReference>
<accession>A0A1J6IPF3</accession>
<feature type="transmembrane region" description="Helical" evidence="9">
    <location>
        <begin position="192"/>
        <end position="213"/>
    </location>
</feature>
<evidence type="ECO:0000256" key="8">
    <source>
        <dbReference type="ARBA" id="ARBA00023303"/>
    </source>
</evidence>
<dbReference type="PANTHER" id="PTHR31086">
    <property type="entry name" value="ALUMINUM-ACTIVATED MALATE TRANSPORTER 10"/>
    <property type="match status" value="1"/>
</dbReference>
<organism evidence="10 11">
    <name type="scientific">Nicotiana attenuata</name>
    <name type="common">Coyote tobacco</name>
    <dbReference type="NCBI Taxonomy" id="49451"/>
    <lineage>
        <taxon>Eukaryota</taxon>
        <taxon>Viridiplantae</taxon>
        <taxon>Streptophyta</taxon>
        <taxon>Embryophyta</taxon>
        <taxon>Tracheophyta</taxon>
        <taxon>Spermatophyta</taxon>
        <taxon>Magnoliopsida</taxon>
        <taxon>eudicotyledons</taxon>
        <taxon>Gunneridae</taxon>
        <taxon>Pentapetalae</taxon>
        <taxon>asterids</taxon>
        <taxon>lamiids</taxon>
        <taxon>Solanales</taxon>
        <taxon>Solanaceae</taxon>
        <taxon>Nicotianoideae</taxon>
        <taxon>Nicotianeae</taxon>
        <taxon>Nicotiana</taxon>
    </lineage>
</organism>
<feature type="transmembrane region" description="Helical" evidence="9">
    <location>
        <begin position="133"/>
        <end position="150"/>
    </location>
</feature>
<evidence type="ECO:0000256" key="2">
    <source>
        <dbReference type="ARBA" id="ARBA00007079"/>
    </source>
</evidence>
<evidence type="ECO:0000256" key="6">
    <source>
        <dbReference type="ARBA" id="ARBA00023065"/>
    </source>
</evidence>
<dbReference type="InterPro" id="IPR020966">
    <property type="entry name" value="ALMT"/>
</dbReference>
<keyword evidence="6" id="KW-0406">Ion transport</keyword>
<dbReference type="Gramene" id="OIT00723">
    <property type="protein sequence ID" value="OIT00723"/>
    <property type="gene ID" value="A4A49_02744"/>
</dbReference>
<dbReference type="OMA" id="CEIHAVE"/>
<protein>
    <submittedName>
        <fullName evidence="10">Aluminum-activated malate transporter 8</fullName>
    </submittedName>
</protein>
<evidence type="ECO:0000256" key="7">
    <source>
        <dbReference type="ARBA" id="ARBA00023136"/>
    </source>
</evidence>
<evidence type="ECO:0000256" key="1">
    <source>
        <dbReference type="ARBA" id="ARBA00004141"/>
    </source>
</evidence>
<dbReference type="STRING" id="49451.A0A1J6IPF3"/>
<keyword evidence="4 9" id="KW-0812">Transmembrane</keyword>
<evidence type="ECO:0000256" key="5">
    <source>
        <dbReference type="ARBA" id="ARBA00022989"/>
    </source>
</evidence>